<evidence type="ECO:0008006" key="3">
    <source>
        <dbReference type="Google" id="ProtNLM"/>
    </source>
</evidence>
<proteinExistence type="predicted"/>
<dbReference type="AlphaFoldDB" id="A0A3E0VUB0"/>
<dbReference type="Proteomes" id="UP000256709">
    <property type="component" value="Unassembled WGS sequence"/>
</dbReference>
<name>A0A3E0VUB0_9MICO</name>
<sequence>MVTELPVADGSRVNDPLAVWEGGGIRVSGHALPEVLAVVPVSALALGGGLQPMAGRWVRHGGAALFTPRFPVVAGSGYAVVGRVDARQPWIELARLDRPSVRLERRTVVDRIDPGGSEVPANLLRFSVTFSDAMEEGSAAGHLSLLDAEGVELPGALLGMPPELWDRERRRLTVLLEPGRIKRGLQPNVQAGPPLEEGDTVTLAVDARLRDVSGAKLLAGVRRTYRVGAPVRSRVDPALWEVRWPASAGDALVVRFDRPLDRALVRRCLIVVDEGGHPVPGEADLDAAATSWTFRPASGVWAPALSAPALSAPALLASSLSVDTRLEDLAGNSVRRVFDRDLSLEGSDDSVAPGTLILRSDGSVRTSSPDV</sequence>
<dbReference type="OrthoDB" id="246488at2"/>
<organism evidence="1 2">
    <name type="scientific">Subtercola boreus</name>
    <dbReference type="NCBI Taxonomy" id="120213"/>
    <lineage>
        <taxon>Bacteria</taxon>
        <taxon>Bacillati</taxon>
        <taxon>Actinomycetota</taxon>
        <taxon>Actinomycetes</taxon>
        <taxon>Micrococcales</taxon>
        <taxon>Microbacteriaceae</taxon>
        <taxon>Subtercola</taxon>
    </lineage>
</organism>
<dbReference type="EMBL" id="NBXA01000020">
    <property type="protein sequence ID" value="RFA12953.1"/>
    <property type="molecule type" value="Genomic_DNA"/>
</dbReference>
<reference evidence="1 2" key="1">
    <citation type="submission" date="2017-04" db="EMBL/GenBank/DDBJ databases">
        <title>Comparative genome analysis of Subtercola boreus.</title>
        <authorList>
            <person name="Cho Y.-J."/>
            <person name="Cho A."/>
            <person name="Kim O.-S."/>
            <person name="Lee J.-I."/>
        </authorList>
    </citation>
    <scope>NUCLEOTIDE SEQUENCE [LARGE SCALE GENOMIC DNA]</scope>
    <source>
        <strain evidence="1 2">P27444</strain>
    </source>
</reference>
<protein>
    <recommendedName>
        <fullName evidence="3">SbsA Ig-like domain-containing protein</fullName>
    </recommendedName>
</protein>
<dbReference type="RefSeq" id="WP_116282895.1">
    <property type="nucleotide sequence ID" value="NZ_NBXA01000020.1"/>
</dbReference>
<comment type="caution">
    <text evidence="1">The sequence shown here is derived from an EMBL/GenBank/DDBJ whole genome shotgun (WGS) entry which is preliminary data.</text>
</comment>
<evidence type="ECO:0000313" key="1">
    <source>
        <dbReference type="EMBL" id="RFA12953.1"/>
    </source>
</evidence>
<evidence type="ECO:0000313" key="2">
    <source>
        <dbReference type="Proteomes" id="UP000256709"/>
    </source>
</evidence>
<gene>
    <name evidence="1" type="ORF">B7R21_08885</name>
</gene>
<accession>A0A3E0VUB0</accession>